<proteinExistence type="predicted"/>
<name>A0A3S5AT34_9PLAT</name>
<dbReference type="AlphaFoldDB" id="A0A3S5AT34"/>
<gene>
    <name evidence="1" type="ORF">PXEA_LOCUS30550</name>
</gene>
<organism evidence="1 2">
    <name type="scientific">Protopolystoma xenopodis</name>
    <dbReference type="NCBI Taxonomy" id="117903"/>
    <lineage>
        <taxon>Eukaryota</taxon>
        <taxon>Metazoa</taxon>
        <taxon>Spiralia</taxon>
        <taxon>Lophotrochozoa</taxon>
        <taxon>Platyhelminthes</taxon>
        <taxon>Monogenea</taxon>
        <taxon>Polyopisthocotylea</taxon>
        <taxon>Polystomatidea</taxon>
        <taxon>Polystomatidae</taxon>
        <taxon>Protopolystoma</taxon>
    </lineage>
</organism>
<sequence>MDALSSYKTELDYLVHFQRKLERGVRDRSELSPLHSYEGDLTRNKKLPPAHLHRALRSLQLNLMAALHKLVLQFVWSD</sequence>
<accession>A0A3S5AT34</accession>
<comment type="caution">
    <text evidence="1">The sequence shown here is derived from an EMBL/GenBank/DDBJ whole genome shotgun (WGS) entry which is preliminary data.</text>
</comment>
<dbReference type="Proteomes" id="UP000784294">
    <property type="component" value="Unassembled WGS sequence"/>
</dbReference>
<dbReference type="EMBL" id="CAAALY010254026">
    <property type="protein sequence ID" value="VEL37110.1"/>
    <property type="molecule type" value="Genomic_DNA"/>
</dbReference>
<evidence type="ECO:0000313" key="1">
    <source>
        <dbReference type="EMBL" id="VEL37110.1"/>
    </source>
</evidence>
<reference evidence="1" key="1">
    <citation type="submission" date="2018-11" db="EMBL/GenBank/DDBJ databases">
        <authorList>
            <consortium name="Pathogen Informatics"/>
        </authorList>
    </citation>
    <scope>NUCLEOTIDE SEQUENCE</scope>
</reference>
<keyword evidence="2" id="KW-1185">Reference proteome</keyword>
<protein>
    <submittedName>
        <fullName evidence="1">Uncharacterized protein</fullName>
    </submittedName>
</protein>
<evidence type="ECO:0000313" key="2">
    <source>
        <dbReference type="Proteomes" id="UP000784294"/>
    </source>
</evidence>